<evidence type="ECO:0000256" key="4">
    <source>
        <dbReference type="ARBA" id="ARBA00022603"/>
    </source>
</evidence>
<dbReference type="FunFam" id="1.10.10.10:FF:000214">
    <property type="entry name" value="Methylated-DNA--protein-cysteine methyltransferase"/>
    <property type="match status" value="1"/>
</dbReference>
<evidence type="ECO:0000256" key="5">
    <source>
        <dbReference type="ARBA" id="ARBA00022679"/>
    </source>
</evidence>
<dbReference type="EMBL" id="QNBD01000282">
    <property type="protein sequence ID" value="RKX68366.1"/>
    <property type="molecule type" value="Genomic_DNA"/>
</dbReference>
<evidence type="ECO:0000313" key="10">
    <source>
        <dbReference type="EMBL" id="RKX68366.1"/>
    </source>
</evidence>
<dbReference type="Proteomes" id="UP000271125">
    <property type="component" value="Unassembled WGS sequence"/>
</dbReference>
<evidence type="ECO:0000256" key="2">
    <source>
        <dbReference type="ARBA" id="ARBA00008711"/>
    </source>
</evidence>
<dbReference type="InterPro" id="IPR001497">
    <property type="entry name" value="MethylDNA_cys_MeTrfase_AS"/>
</dbReference>
<dbReference type="PROSITE" id="PS00374">
    <property type="entry name" value="MGMT"/>
    <property type="match status" value="1"/>
</dbReference>
<evidence type="ECO:0000259" key="9">
    <source>
        <dbReference type="Pfam" id="PF01035"/>
    </source>
</evidence>
<keyword evidence="5 10" id="KW-0808">Transferase</keyword>
<accession>A0A660SDU2</accession>
<evidence type="ECO:0000256" key="7">
    <source>
        <dbReference type="ARBA" id="ARBA00023204"/>
    </source>
</evidence>
<dbReference type="InterPro" id="IPR014048">
    <property type="entry name" value="MethylDNA_cys_MeTrfase_DNA-bd"/>
</dbReference>
<feature type="domain" description="Methylated-DNA-[protein]-cysteine S-methyltransferase DNA binding" evidence="9">
    <location>
        <begin position="88"/>
        <end position="166"/>
    </location>
</feature>
<dbReference type="InterPro" id="IPR036217">
    <property type="entry name" value="MethylDNA_cys_MeTrfase_DNAb"/>
</dbReference>
<comment type="caution">
    <text evidence="10">The sequence shown here is derived from an EMBL/GenBank/DDBJ whole genome shotgun (WGS) entry which is preliminary data.</text>
</comment>
<evidence type="ECO:0000313" key="11">
    <source>
        <dbReference type="Proteomes" id="UP000271125"/>
    </source>
</evidence>
<sequence>MILNVSYRKLSLGKFTVGEHKGYIHYIGLPGKNNILKLVQFAKKWDFIISIKREINAYNKKTLNEIDEYLYDKRKNFTVKYKMLGTTFQKKVWEETLKIKYGETLSYGEVSDKIGIYKGARAIGNALSVNPLPILIPCHRVIGKKGKLIGFGGGIDMKQLLLNIEKERN</sequence>
<dbReference type="InterPro" id="IPR036631">
    <property type="entry name" value="MGMT_N_sf"/>
</dbReference>
<proteinExistence type="inferred from homology"/>
<dbReference type="PANTHER" id="PTHR10815:SF5">
    <property type="entry name" value="METHYLATED-DNA--PROTEIN-CYSTEINE METHYLTRANSFERASE"/>
    <property type="match status" value="1"/>
</dbReference>
<keyword evidence="4 10" id="KW-0489">Methyltransferase</keyword>
<comment type="similarity">
    <text evidence="2">Belongs to the MGMT family.</text>
</comment>
<organism evidence="10 11">
    <name type="scientific">candidate division TA06 bacterium</name>
    <dbReference type="NCBI Taxonomy" id="2250710"/>
    <lineage>
        <taxon>Bacteria</taxon>
        <taxon>Bacteria division TA06</taxon>
    </lineage>
</organism>
<dbReference type="NCBIfam" id="TIGR00589">
    <property type="entry name" value="ogt"/>
    <property type="match status" value="1"/>
</dbReference>
<evidence type="ECO:0000256" key="8">
    <source>
        <dbReference type="ARBA" id="ARBA00049348"/>
    </source>
</evidence>
<evidence type="ECO:0000256" key="6">
    <source>
        <dbReference type="ARBA" id="ARBA00022763"/>
    </source>
</evidence>
<evidence type="ECO:0000256" key="1">
    <source>
        <dbReference type="ARBA" id="ARBA00001286"/>
    </source>
</evidence>
<reference evidence="10 11" key="1">
    <citation type="submission" date="2018-06" db="EMBL/GenBank/DDBJ databases">
        <title>Extensive metabolic versatility and redundancy in microbially diverse, dynamic hydrothermal sediments.</title>
        <authorList>
            <person name="Dombrowski N."/>
            <person name="Teske A."/>
            <person name="Baker B.J."/>
        </authorList>
    </citation>
    <scope>NUCLEOTIDE SEQUENCE [LARGE SCALE GENOMIC DNA]</scope>
    <source>
        <strain evidence="10">B10_G13</strain>
    </source>
</reference>
<dbReference type="Gene3D" id="1.10.10.10">
    <property type="entry name" value="Winged helix-like DNA-binding domain superfamily/Winged helix DNA-binding domain"/>
    <property type="match status" value="1"/>
</dbReference>
<dbReference type="SUPFAM" id="SSF53155">
    <property type="entry name" value="Methylated DNA-protein cysteine methyltransferase domain"/>
    <property type="match status" value="1"/>
</dbReference>
<comment type="catalytic activity">
    <reaction evidence="1">
        <text>a 4-O-methyl-thymidine in DNA + L-cysteinyl-[protein] = a thymidine in DNA + S-methyl-L-cysteinyl-[protein]</text>
        <dbReference type="Rhea" id="RHEA:53428"/>
        <dbReference type="Rhea" id="RHEA-COMP:10131"/>
        <dbReference type="Rhea" id="RHEA-COMP:10132"/>
        <dbReference type="Rhea" id="RHEA-COMP:13555"/>
        <dbReference type="Rhea" id="RHEA-COMP:13556"/>
        <dbReference type="ChEBI" id="CHEBI:29950"/>
        <dbReference type="ChEBI" id="CHEBI:82612"/>
        <dbReference type="ChEBI" id="CHEBI:137386"/>
        <dbReference type="ChEBI" id="CHEBI:137387"/>
        <dbReference type="EC" id="2.1.1.63"/>
    </reaction>
</comment>
<dbReference type="CDD" id="cd06445">
    <property type="entry name" value="ATase"/>
    <property type="match status" value="1"/>
</dbReference>
<dbReference type="EC" id="2.1.1.63" evidence="3"/>
<name>A0A660SDU2_UNCT6</name>
<evidence type="ECO:0000256" key="3">
    <source>
        <dbReference type="ARBA" id="ARBA00011918"/>
    </source>
</evidence>
<protein>
    <recommendedName>
        <fullName evidence="3">methylated-DNA--[protein]-cysteine S-methyltransferase</fullName>
        <ecNumber evidence="3">2.1.1.63</ecNumber>
    </recommendedName>
</protein>
<keyword evidence="7" id="KW-0234">DNA repair</keyword>
<dbReference type="Pfam" id="PF01035">
    <property type="entry name" value="DNA_binding_1"/>
    <property type="match status" value="1"/>
</dbReference>
<dbReference type="SUPFAM" id="SSF46767">
    <property type="entry name" value="Methylated DNA-protein cysteine methyltransferase, C-terminal domain"/>
    <property type="match status" value="1"/>
</dbReference>
<keyword evidence="6" id="KW-0227">DNA damage</keyword>
<gene>
    <name evidence="10" type="ORF">DRP43_05715</name>
</gene>
<dbReference type="GO" id="GO:0003908">
    <property type="term" value="F:methylated-DNA-[protein]-cysteine S-methyltransferase activity"/>
    <property type="evidence" value="ECO:0007669"/>
    <property type="project" value="UniProtKB-EC"/>
</dbReference>
<dbReference type="InterPro" id="IPR036388">
    <property type="entry name" value="WH-like_DNA-bd_sf"/>
</dbReference>
<comment type="catalytic activity">
    <reaction evidence="8">
        <text>a 6-O-methyl-2'-deoxyguanosine in DNA + L-cysteinyl-[protein] = S-methyl-L-cysteinyl-[protein] + a 2'-deoxyguanosine in DNA</text>
        <dbReference type="Rhea" id="RHEA:24000"/>
        <dbReference type="Rhea" id="RHEA-COMP:10131"/>
        <dbReference type="Rhea" id="RHEA-COMP:10132"/>
        <dbReference type="Rhea" id="RHEA-COMP:11367"/>
        <dbReference type="Rhea" id="RHEA-COMP:11368"/>
        <dbReference type="ChEBI" id="CHEBI:29950"/>
        <dbReference type="ChEBI" id="CHEBI:82612"/>
        <dbReference type="ChEBI" id="CHEBI:85445"/>
        <dbReference type="ChEBI" id="CHEBI:85448"/>
        <dbReference type="EC" id="2.1.1.63"/>
    </reaction>
</comment>
<dbReference type="GO" id="GO:0006281">
    <property type="term" value="P:DNA repair"/>
    <property type="evidence" value="ECO:0007669"/>
    <property type="project" value="UniProtKB-KW"/>
</dbReference>
<dbReference type="PANTHER" id="PTHR10815">
    <property type="entry name" value="METHYLATED-DNA--PROTEIN-CYSTEINE METHYLTRANSFERASE"/>
    <property type="match status" value="1"/>
</dbReference>
<dbReference type="AlphaFoldDB" id="A0A660SDU2"/>
<dbReference type="GO" id="GO:0032259">
    <property type="term" value="P:methylation"/>
    <property type="evidence" value="ECO:0007669"/>
    <property type="project" value="UniProtKB-KW"/>
</dbReference>